<proteinExistence type="predicted"/>
<name>A0A5C3PVB0_9APHY</name>
<dbReference type="PANTHER" id="PTHR47338">
    <property type="entry name" value="ZN(II)2CYS6 TRANSCRIPTION FACTOR (EUROFUNG)-RELATED"/>
    <property type="match status" value="1"/>
</dbReference>
<evidence type="ECO:0000256" key="6">
    <source>
        <dbReference type="SAM" id="MobiDB-lite"/>
    </source>
</evidence>
<dbReference type="PROSITE" id="PS00463">
    <property type="entry name" value="ZN2_CY6_FUNGAL_1"/>
    <property type="match status" value="1"/>
</dbReference>
<reference evidence="8 9" key="1">
    <citation type="journal article" date="2019" name="Nat. Ecol. Evol.">
        <title>Megaphylogeny resolves global patterns of mushroom evolution.</title>
        <authorList>
            <person name="Varga T."/>
            <person name="Krizsan K."/>
            <person name="Foldi C."/>
            <person name="Dima B."/>
            <person name="Sanchez-Garcia M."/>
            <person name="Sanchez-Ramirez S."/>
            <person name="Szollosi G.J."/>
            <person name="Szarkandi J.G."/>
            <person name="Papp V."/>
            <person name="Albert L."/>
            <person name="Andreopoulos W."/>
            <person name="Angelini C."/>
            <person name="Antonin V."/>
            <person name="Barry K.W."/>
            <person name="Bougher N.L."/>
            <person name="Buchanan P."/>
            <person name="Buyck B."/>
            <person name="Bense V."/>
            <person name="Catcheside P."/>
            <person name="Chovatia M."/>
            <person name="Cooper J."/>
            <person name="Damon W."/>
            <person name="Desjardin D."/>
            <person name="Finy P."/>
            <person name="Geml J."/>
            <person name="Haridas S."/>
            <person name="Hughes K."/>
            <person name="Justo A."/>
            <person name="Karasinski D."/>
            <person name="Kautmanova I."/>
            <person name="Kiss B."/>
            <person name="Kocsube S."/>
            <person name="Kotiranta H."/>
            <person name="LaButti K.M."/>
            <person name="Lechner B.E."/>
            <person name="Liimatainen K."/>
            <person name="Lipzen A."/>
            <person name="Lukacs Z."/>
            <person name="Mihaltcheva S."/>
            <person name="Morgado L.N."/>
            <person name="Niskanen T."/>
            <person name="Noordeloos M.E."/>
            <person name="Ohm R.A."/>
            <person name="Ortiz-Santana B."/>
            <person name="Ovrebo C."/>
            <person name="Racz N."/>
            <person name="Riley R."/>
            <person name="Savchenko A."/>
            <person name="Shiryaev A."/>
            <person name="Soop K."/>
            <person name="Spirin V."/>
            <person name="Szebenyi C."/>
            <person name="Tomsovsky M."/>
            <person name="Tulloss R.E."/>
            <person name="Uehling J."/>
            <person name="Grigoriev I.V."/>
            <person name="Vagvolgyi C."/>
            <person name="Papp T."/>
            <person name="Martin F.M."/>
            <person name="Miettinen O."/>
            <person name="Hibbett D.S."/>
            <person name="Nagy L.G."/>
        </authorList>
    </citation>
    <scope>NUCLEOTIDE SEQUENCE [LARGE SCALE GENOMIC DNA]</scope>
    <source>
        <strain evidence="8 9">HHB13444</strain>
    </source>
</reference>
<keyword evidence="9" id="KW-1185">Reference proteome</keyword>
<dbReference type="InterPro" id="IPR050815">
    <property type="entry name" value="TF_fung"/>
</dbReference>
<keyword evidence="3" id="KW-0805">Transcription regulation</keyword>
<dbReference type="SUPFAM" id="SSF57701">
    <property type="entry name" value="Zn2/Cys6 DNA-binding domain"/>
    <property type="match status" value="1"/>
</dbReference>
<keyword evidence="2" id="KW-0479">Metal-binding</keyword>
<dbReference type="CDD" id="cd12148">
    <property type="entry name" value="fungal_TF_MHR"/>
    <property type="match status" value="1"/>
</dbReference>
<gene>
    <name evidence="8" type="ORF">K466DRAFT_561723</name>
</gene>
<evidence type="ECO:0000313" key="9">
    <source>
        <dbReference type="Proteomes" id="UP000308197"/>
    </source>
</evidence>
<dbReference type="EMBL" id="ML210982">
    <property type="protein sequence ID" value="TFK93401.1"/>
    <property type="molecule type" value="Genomic_DNA"/>
</dbReference>
<dbReference type="FunCoup" id="A0A5C3PVB0">
    <property type="interactions" value="26"/>
</dbReference>
<dbReference type="GO" id="GO:0005634">
    <property type="term" value="C:nucleus"/>
    <property type="evidence" value="ECO:0007669"/>
    <property type="project" value="UniProtKB-SubCell"/>
</dbReference>
<evidence type="ECO:0000313" key="8">
    <source>
        <dbReference type="EMBL" id="TFK93401.1"/>
    </source>
</evidence>
<organism evidence="8 9">
    <name type="scientific">Polyporus arcularius HHB13444</name>
    <dbReference type="NCBI Taxonomy" id="1314778"/>
    <lineage>
        <taxon>Eukaryota</taxon>
        <taxon>Fungi</taxon>
        <taxon>Dikarya</taxon>
        <taxon>Basidiomycota</taxon>
        <taxon>Agaricomycotina</taxon>
        <taxon>Agaricomycetes</taxon>
        <taxon>Polyporales</taxon>
        <taxon>Polyporaceae</taxon>
        <taxon>Polyporus</taxon>
    </lineage>
</organism>
<evidence type="ECO:0000256" key="2">
    <source>
        <dbReference type="ARBA" id="ARBA00022723"/>
    </source>
</evidence>
<dbReference type="SMART" id="SM00066">
    <property type="entry name" value="GAL4"/>
    <property type="match status" value="1"/>
</dbReference>
<dbReference type="STRING" id="1314778.A0A5C3PVB0"/>
<feature type="region of interest" description="Disordered" evidence="6">
    <location>
        <begin position="74"/>
        <end position="104"/>
    </location>
</feature>
<evidence type="ECO:0000259" key="7">
    <source>
        <dbReference type="PROSITE" id="PS50048"/>
    </source>
</evidence>
<feature type="domain" description="Zn(2)-C6 fungal-type" evidence="7">
    <location>
        <begin position="15"/>
        <end position="47"/>
    </location>
</feature>
<dbReference type="PROSITE" id="PS50048">
    <property type="entry name" value="ZN2_CY6_FUNGAL_2"/>
    <property type="match status" value="1"/>
</dbReference>
<sequence>MSTASSSRPLNRGAACLPCRKLKARCDGNKPACGRCIANNRPDDCEYATGAEVTRSRLLEENIALLEARIKELESPGEGAPSVQLHDPRRHASMSSSAGTSRLPMPAMAAPSGIALYPTSMAPPVGETRRPPRIQRWFNRLRNVAHTAHVPEPTPQEIQLLVQIFMANASQLGFFLNPTRFRRGGAPHPGNDAMMNAVYLWGSKLSNSTGLRARESYFVHRATQAASGTTMGHGTTVLYTIQAEVLLANYFFSTGRLLEGRYHTLAAVALVTGSRFHLLDVGAMAGDPIGAGERIQAFWTVMAQDKMWASAMNTPPSICQGGRTNIQITTPWPLATGAYEQGMLVPLGGNYTTEDFLRGAVDDSNEAFSPLAMRAKACSLQDRAIYVSSQYRADMPNRNEYLARFSALDTLIERYHRQLAAIRNRSPEDMRELLVARTFTCAAAIQLHSTFSSQQPMSWQKTVCVAVAAGHALDVVNLNQVPHLDPILAVLWSTICKVLVSELRRVLQSAAPVRQEEITNITSSLDKMTAAMTTLSANSTLMGQHLAEIQQARATLA</sequence>
<dbReference type="InterPro" id="IPR036864">
    <property type="entry name" value="Zn2-C6_fun-type_DNA-bd_sf"/>
</dbReference>
<dbReference type="Pfam" id="PF00172">
    <property type="entry name" value="Zn_clus"/>
    <property type="match status" value="1"/>
</dbReference>
<dbReference type="Proteomes" id="UP000308197">
    <property type="component" value="Unassembled WGS sequence"/>
</dbReference>
<keyword evidence="5" id="KW-0539">Nucleus</keyword>
<comment type="subcellular location">
    <subcellularLocation>
        <location evidence="1">Nucleus</location>
    </subcellularLocation>
</comment>
<keyword evidence="4" id="KW-0804">Transcription</keyword>
<dbReference type="AlphaFoldDB" id="A0A5C3PVB0"/>
<dbReference type="GO" id="GO:0008270">
    <property type="term" value="F:zinc ion binding"/>
    <property type="evidence" value="ECO:0007669"/>
    <property type="project" value="InterPro"/>
</dbReference>
<dbReference type="InParanoid" id="A0A5C3PVB0"/>
<evidence type="ECO:0000256" key="4">
    <source>
        <dbReference type="ARBA" id="ARBA00023163"/>
    </source>
</evidence>
<dbReference type="PANTHER" id="PTHR47338:SF29">
    <property type="entry name" value="ZN(2)-C6 FUNGAL-TYPE DOMAIN-CONTAINING PROTEIN"/>
    <property type="match status" value="1"/>
</dbReference>
<dbReference type="GO" id="GO:0000981">
    <property type="term" value="F:DNA-binding transcription factor activity, RNA polymerase II-specific"/>
    <property type="evidence" value="ECO:0007669"/>
    <property type="project" value="InterPro"/>
</dbReference>
<dbReference type="CDD" id="cd00067">
    <property type="entry name" value="GAL4"/>
    <property type="match status" value="1"/>
</dbReference>
<protein>
    <recommendedName>
        <fullName evidence="7">Zn(2)-C6 fungal-type domain-containing protein</fullName>
    </recommendedName>
</protein>
<evidence type="ECO:0000256" key="1">
    <source>
        <dbReference type="ARBA" id="ARBA00004123"/>
    </source>
</evidence>
<dbReference type="InterPro" id="IPR001138">
    <property type="entry name" value="Zn2Cys6_DnaBD"/>
</dbReference>
<evidence type="ECO:0000256" key="5">
    <source>
        <dbReference type="ARBA" id="ARBA00023242"/>
    </source>
</evidence>
<accession>A0A5C3PVB0</accession>
<dbReference type="Gene3D" id="4.10.240.10">
    <property type="entry name" value="Zn(2)-C6 fungal-type DNA-binding domain"/>
    <property type="match status" value="1"/>
</dbReference>
<evidence type="ECO:0000256" key="3">
    <source>
        <dbReference type="ARBA" id="ARBA00023015"/>
    </source>
</evidence>